<keyword evidence="3" id="KW-1185">Reference proteome</keyword>
<dbReference type="AlphaFoldDB" id="A0A9Q1JHV5"/>
<evidence type="ECO:0000256" key="1">
    <source>
        <dbReference type="SAM" id="MobiDB-lite"/>
    </source>
</evidence>
<feature type="region of interest" description="Disordered" evidence="1">
    <location>
        <begin position="328"/>
        <end position="398"/>
    </location>
</feature>
<accession>A0A9Q1JHV5</accession>
<sequence>METGVAKITGIWGIVLLGQMMILKRMANAGFTALMIVRREEDANTMAPKLFAIVTLALLSGLTKMRSRMEPLNGVALLLVGFVLLPQVDFIYCSPSPPPTSPGKIIHAQAKKTLGQPMASPSLGMGEAGQAWGIHVPSPHITNRKISNNLGLGQANVQTQGKRVYPPKPPTSPRMADHRKSPSSSITSTIETQGKRVYSPKPPTSPEMANHQIEGKQVYPASPEMASHRISNSPSSILAGATEAQAKRVLGSPSPSPDPDCTKAQVEQTIRFSFPSRPDSIEPHAQAEQTIGFSFPPRPNSIEAHAQAGQTIRSSFPRPDNVEAHAQAEPTLGSSPPLRPRDTKSQAKQISGSPIAPATPSVIPSSGVTVRDPPTSPPSPKMPIHQGDSTPSPGQAGPTGWVVQWGCEPPPNGCWWTYSSGPGMPSTVYPSGYNGPSPNLVTYGRAAGLSYGNGALYPGLYYYH</sequence>
<evidence type="ECO:0000313" key="3">
    <source>
        <dbReference type="Proteomes" id="UP001153076"/>
    </source>
</evidence>
<dbReference type="Proteomes" id="UP001153076">
    <property type="component" value="Unassembled WGS sequence"/>
</dbReference>
<name>A0A9Q1JHV5_9CARY</name>
<reference evidence="2" key="1">
    <citation type="submission" date="2022-04" db="EMBL/GenBank/DDBJ databases">
        <title>Carnegiea gigantea Genome sequencing and assembly v2.</title>
        <authorList>
            <person name="Copetti D."/>
            <person name="Sanderson M.J."/>
            <person name="Burquez A."/>
            <person name="Wojciechowski M.F."/>
        </authorList>
    </citation>
    <scope>NUCLEOTIDE SEQUENCE</scope>
    <source>
        <strain evidence="2">SGP5-SGP5p</strain>
        <tissue evidence="2">Aerial part</tissue>
    </source>
</reference>
<gene>
    <name evidence="2" type="ORF">Cgig2_015583</name>
</gene>
<evidence type="ECO:0000313" key="2">
    <source>
        <dbReference type="EMBL" id="KAJ8423439.1"/>
    </source>
</evidence>
<feature type="region of interest" description="Disordered" evidence="1">
    <location>
        <begin position="159"/>
        <end position="209"/>
    </location>
</feature>
<protein>
    <submittedName>
        <fullName evidence="2">Uncharacterized protein</fullName>
    </submittedName>
</protein>
<organism evidence="2 3">
    <name type="scientific">Carnegiea gigantea</name>
    <dbReference type="NCBI Taxonomy" id="171969"/>
    <lineage>
        <taxon>Eukaryota</taxon>
        <taxon>Viridiplantae</taxon>
        <taxon>Streptophyta</taxon>
        <taxon>Embryophyta</taxon>
        <taxon>Tracheophyta</taxon>
        <taxon>Spermatophyta</taxon>
        <taxon>Magnoliopsida</taxon>
        <taxon>eudicotyledons</taxon>
        <taxon>Gunneridae</taxon>
        <taxon>Pentapetalae</taxon>
        <taxon>Caryophyllales</taxon>
        <taxon>Cactineae</taxon>
        <taxon>Cactaceae</taxon>
        <taxon>Cactoideae</taxon>
        <taxon>Echinocereeae</taxon>
        <taxon>Carnegiea</taxon>
    </lineage>
</organism>
<comment type="caution">
    <text evidence="2">The sequence shown here is derived from an EMBL/GenBank/DDBJ whole genome shotgun (WGS) entry which is preliminary data.</text>
</comment>
<proteinExistence type="predicted"/>
<dbReference type="EMBL" id="JAKOGI010001962">
    <property type="protein sequence ID" value="KAJ8423439.1"/>
    <property type="molecule type" value="Genomic_DNA"/>
</dbReference>